<organism evidence="1 2">
    <name type="scientific">Capsulimonas corticalis</name>
    <dbReference type="NCBI Taxonomy" id="2219043"/>
    <lineage>
        <taxon>Bacteria</taxon>
        <taxon>Bacillati</taxon>
        <taxon>Armatimonadota</taxon>
        <taxon>Armatimonadia</taxon>
        <taxon>Capsulimonadales</taxon>
        <taxon>Capsulimonadaceae</taxon>
        <taxon>Capsulimonas</taxon>
    </lineage>
</organism>
<dbReference type="EMBL" id="AP025739">
    <property type="protein sequence ID" value="BDI32470.1"/>
    <property type="molecule type" value="Genomic_DNA"/>
</dbReference>
<reference evidence="1 2" key="1">
    <citation type="journal article" date="2019" name="Int. J. Syst. Evol. Microbiol.">
        <title>Capsulimonas corticalis gen. nov., sp. nov., an aerobic capsulated bacterium, of a novel bacterial order, Capsulimonadales ord. nov., of the class Armatimonadia of the phylum Armatimonadetes.</title>
        <authorList>
            <person name="Li J."/>
            <person name="Kudo C."/>
            <person name="Tonouchi A."/>
        </authorList>
    </citation>
    <scope>NUCLEOTIDE SEQUENCE [LARGE SCALE GENOMIC DNA]</scope>
    <source>
        <strain evidence="1 2">AX-7</strain>
    </source>
</reference>
<dbReference type="KEGG" id="ccot:CCAX7_45210"/>
<dbReference type="AlphaFoldDB" id="A0A402D6G9"/>
<dbReference type="Proteomes" id="UP000287394">
    <property type="component" value="Chromosome"/>
</dbReference>
<proteinExistence type="predicted"/>
<protein>
    <submittedName>
        <fullName evidence="1">Uncharacterized protein</fullName>
    </submittedName>
</protein>
<evidence type="ECO:0000313" key="2">
    <source>
        <dbReference type="Proteomes" id="UP000287394"/>
    </source>
</evidence>
<sequence>MLFGVVAIFALLFACFNAPWVINFVAALGASALHIGIPRRLIAALGDLFLFVSIETLLIWKEIEIVLTDDRFRYRERSLIFRKSPWIEAPWTNVQQLDITPEQILLAVNGRKVQLTNRLTQFGRIGDAVRTKACDFSVSPALIAKHPILSQLNGADTLAIYLHLAAGRKVEAVRDLNTKLSLDLSEARMLMESIDRPFTRPLYLAPTASHAAKSVNATGKIE</sequence>
<evidence type="ECO:0000313" key="1">
    <source>
        <dbReference type="EMBL" id="BDI32470.1"/>
    </source>
</evidence>
<name>A0A402D6G9_9BACT</name>
<keyword evidence="2" id="KW-1185">Reference proteome</keyword>
<gene>
    <name evidence="1" type="ORF">CCAX7_45210</name>
</gene>
<accession>A0A402D6G9</accession>